<evidence type="ECO:0000256" key="2">
    <source>
        <dbReference type="SAM" id="SignalP"/>
    </source>
</evidence>
<evidence type="ECO:0000313" key="5">
    <source>
        <dbReference type="Proteomes" id="UP001162891"/>
    </source>
</evidence>
<evidence type="ECO:0000256" key="1">
    <source>
        <dbReference type="ARBA" id="ARBA00022729"/>
    </source>
</evidence>
<feature type="chain" id="PRO_5046332834" description="BP74 N-terminal domain-containing protein" evidence="2">
    <location>
        <begin position="21"/>
        <end position="188"/>
    </location>
</feature>
<sequence length="188" mass="19690">MPHPRAALAALLLAALGCTGNPCPVPLELCGDVCYDLRYDVQHCGACNAVCDAGLACISGVCVVDPTSGSCADRAGGAFVTLEACGSIVKFWAIAPAFISRAEALLADPSSPGPAIPRFDLRDGTDCDPQWTWHVDPATATFLASPDGICSGCPAYVEEAKPYWLVDVGTWCPDLAVQHVRVVAVDRR</sequence>
<dbReference type="Proteomes" id="UP001162891">
    <property type="component" value="Chromosome"/>
</dbReference>
<evidence type="ECO:0000259" key="3">
    <source>
        <dbReference type="Pfam" id="PF23621"/>
    </source>
</evidence>
<dbReference type="InterPro" id="IPR056422">
    <property type="entry name" value="BP74_N"/>
</dbReference>
<dbReference type="Pfam" id="PF23621">
    <property type="entry name" value="BP74_N"/>
    <property type="match status" value="1"/>
</dbReference>
<dbReference type="EMBL" id="AP025591">
    <property type="protein sequence ID" value="BDG04551.1"/>
    <property type="molecule type" value="Genomic_DNA"/>
</dbReference>
<dbReference type="InterPro" id="IPR006969">
    <property type="entry name" value="Stig-like"/>
</dbReference>
<dbReference type="PROSITE" id="PS51257">
    <property type="entry name" value="PROKAR_LIPOPROTEIN"/>
    <property type="match status" value="1"/>
</dbReference>
<protein>
    <recommendedName>
        <fullName evidence="3">BP74 N-terminal domain-containing protein</fullName>
    </recommendedName>
</protein>
<proteinExistence type="predicted"/>
<dbReference type="RefSeq" id="WP_248352966.1">
    <property type="nucleotide sequence ID" value="NZ_AP025591.1"/>
</dbReference>
<feature type="signal peptide" evidence="2">
    <location>
        <begin position="1"/>
        <end position="20"/>
    </location>
</feature>
<keyword evidence="5" id="KW-1185">Reference proteome</keyword>
<reference evidence="5" key="1">
    <citation type="journal article" date="2022" name="Int. J. Syst. Evol. Microbiol.">
        <title>Anaeromyxobacter oryzae sp. nov., Anaeromyxobacter diazotrophicus sp. nov. and Anaeromyxobacter paludicola sp. nov., isolated from paddy soils.</title>
        <authorList>
            <person name="Itoh H."/>
            <person name="Xu Z."/>
            <person name="Mise K."/>
            <person name="Masuda Y."/>
            <person name="Ushijima N."/>
            <person name="Hayakawa C."/>
            <person name="Shiratori Y."/>
            <person name="Senoo K."/>
        </authorList>
    </citation>
    <scope>NUCLEOTIDE SEQUENCE [LARGE SCALE GENOMIC DNA]</scope>
    <source>
        <strain evidence="5">Red232</strain>
    </source>
</reference>
<name>A0ABM7WYF6_9BACT</name>
<accession>A0ABM7WYF6</accession>
<organism evidence="4 5">
    <name type="scientific">Anaeromyxobacter oryzae</name>
    <dbReference type="NCBI Taxonomy" id="2918170"/>
    <lineage>
        <taxon>Bacteria</taxon>
        <taxon>Pseudomonadati</taxon>
        <taxon>Myxococcota</taxon>
        <taxon>Myxococcia</taxon>
        <taxon>Myxococcales</taxon>
        <taxon>Cystobacterineae</taxon>
        <taxon>Anaeromyxobacteraceae</taxon>
        <taxon>Anaeromyxobacter</taxon>
    </lineage>
</organism>
<feature type="domain" description="BP74 N-terminal" evidence="3">
    <location>
        <begin position="95"/>
        <end position="174"/>
    </location>
</feature>
<gene>
    <name evidence="4" type="ORF">AMOR_35470</name>
</gene>
<dbReference type="Pfam" id="PF04885">
    <property type="entry name" value="Stig1"/>
    <property type="match status" value="1"/>
</dbReference>
<evidence type="ECO:0000313" key="4">
    <source>
        <dbReference type="EMBL" id="BDG04551.1"/>
    </source>
</evidence>
<keyword evidence="1 2" id="KW-0732">Signal</keyword>